<dbReference type="GO" id="GO:0022857">
    <property type="term" value="F:transmembrane transporter activity"/>
    <property type="evidence" value="ECO:0007669"/>
    <property type="project" value="InterPro"/>
</dbReference>
<evidence type="ECO:0000313" key="5">
    <source>
        <dbReference type="Proteomes" id="UP000515153"/>
    </source>
</evidence>
<evidence type="ECO:0000256" key="4">
    <source>
        <dbReference type="ARBA" id="ARBA00023136"/>
    </source>
</evidence>
<keyword evidence="2" id="KW-0812">Transmembrane</keyword>
<dbReference type="GO" id="GO:0016020">
    <property type="term" value="C:membrane"/>
    <property type="evidence" value="ECO:0007669"/>
    <property type="project" value="UniProtKB-SubCell"/>
</dbReference>
<evidence type="ECO:0008006" key="7">
    <source>
        <dbReference type="Google" id="ProtNLM"/>
    </source>
</evidence>
<dbReference type="KEGG" id="pgri:PgNI_03618"/>
<reference evidence="6" key="3">
    <citation type="submission" date="2025-08" db="UniProtKB">
        <authorList>
            <consortium name="RefSeq"/>
        </authorList>
    </citation>
    <scope>IDENTIFICATION</scope>
    <source>
        <strain evidence="6">NI907</strain>
    </source>
</reference>
<reference evidence="6" key="2">
    <citation type="submission" date="2019-10" db="EMBL/GenBank/DDBJ databases">
        <authorList>
            <consortium name="NCBI Genome Project"/>
        </authorList>
    </citation>
    <scope>NUCLEOTIDE SEQUENCE</scope>
    <source>
        <strain evidence="6">NI907</strain>
    </source>
</reference>
<dbReference type="GeneID" id="41958581"/>
<reference evidence="6" key="1">
    <citation type="journal article" date="2019" name="Mol. Biol. Evol.">
        <title>Blast fungal genomes show frequent chromosomal changes, gene gains and losses, and effector gene turnover.</title>
        <authorList>
            <person name="Gomez Luciano L.B."/>
            <person name="Jason Tsai I."/>
            <person name="Chuma I."/>
            <person name="Tosa Y."/>
            <person name="Chen Y.H."/>
            <person name="Li J.Y."/>
            <person name="Li M.Y."/>
            <person name="Jade Lu M.Y."/>
            <person name="Nakayashiki H."/>
            <person name="Li W.H."/>
        </authorList>
    </citation>
    <scope>NUCLEOTIDE SEQUENCE</scope>
    <source>
        <strain evidence="6">NI907</strain>
    </source>
</reference>
<comment type="subcellular location">
    <subcellularLocation>
        <location evidence="1">Membrane</location>
    </subcellularLocation>
</comment>
<accession>A0A6P8BD20</accession>
<evidence type="ECO:0000313" key="6">
    <source>
        <dbReference type="RefSeq" id="XP_030984934.1"/>
    </source>
</evidence>
<keyword evidence="3" id="KW-1133">Transmembrane helix</keyword>
<keyword evidence="5" id="KW-1185">Reference proteome</keyword>
<dbReference type="Pfam" id="PF00083">
    <property type="entry name" value="Sugar_tr"/>
    <property type="match status" value="1"/>
</dbReference>
<dbReference type="Proteomes" id="UP000515153">
    <property type="component" value="Unplaced"/>
</dbReference>
<dbReference type="InterPro" id="IPR036259">
    <property type="entry name" value="MFS_trans_sf"/>
</dbReference>
<evidence type="ECO:0000256" key="2">
    <source>
        <dbReference type="ARBA" id="ARBA00022692"/>
    </source>
</evidence>
<sequence>MSTEPLGELPFFGLTGGKLTAWITIAWTTDMTLFGYDQFVTVLFVTVPWLPESPRWLLHHGRTDSTLQILAALEAMEPTSKEKTQRRSHPSIP</sequence>
<proteinExistence type="predicted"/>
<organism evidence="5 6">
    <name type="scientific">Pyricularia grisea</name>
    <name type="common">Crabgrass-specific blast fungus</name>
    <name type="synonym">Magnaporthe grisea</name>
    <dbReference type="NCBI Taxonomy" id="148305"/>
    <lineage>
        <taxon>Eukaryota</taxon>
        <taxon>Fungi</taxon>
        <taxon>Dikarya</taxon>
        <taxon>Ascomycota</taxon>
        <taxon>Pezizomycotina</taxon>
        <taxon>Sordariomycetes</taxon>
        <taxon>Sordariomycetidae</taxon>
        <taxon>Magnaporthales</taxon>
        <taxon>Pyriculariaceae</taxon>
        <taxon>Pyricularia</taxon>
    </lineage>
</organism>
<dbReference type="InterPro" id="IPR005828">
    <property type="entry name" value="MFS_sugar_transport-like"/>
</dbReference>
<dbReference type="Gene3D" id="1.20.1250.20">
    <property type="entry name" value="MFS general substrate transporter like domains"/>
    <property type="match status" value="1"/>
</dbReference>
<protein>
    <recommendedName>
        <fullName evidence="7">Major facilitator superfamily (MFS) profile domain-containing protein</fullName>
    </recommendedName>
</protein>
<gene>
    <name evidence="6" type="ORF">PgNI_03618</name>
</gene>
<name>A0A6P8BD20_PYRGI</name>
<evidence type="ECO:0000256" key="3">
    <source>
        <dbReference type="ARBA" id="ARBA00022989"/>
    </source>
</evidence>
<dbReference type="AlphaFoldDB" id="A0A6P8BD20"/>
<evidence type="ECO:0000256" key="1">
    <source>
        <dbReference type="ARBA" id="ARBA00004370"/>
    </source>
</evidence>
<dbReference type="RefSeq" id="XP_030984934.1">
    <property type="nucleotide sequence ID" value="XM_031123672.1"/>
</dbReference>
<keyword evidence="4" id="KW-0472">Membrane</keyword>